<evidence type="ECO:0000259" key="1">
    <source>
        <dbReference type="Pfam" id="PF14490"/>
    </source>
</evidence>
<proteinExistence type="predicted"/>
<keyword evidence="3" id="KW-1185">Reference proteome</keyword>
<dbReference type="GO" id="GO:0004386">
    <property type="term" value="F:helicase activity"/>
    <property type="evidence" value="ECO:0007669"/>
    <property type="project" value="UniProtKB-KW"/>
</dbReference>
<dbReference type="Proteomes" id="UP000019246">
    <property type="component" value="Unassembled WGS sequence"/>
</dbReference>
<dbReference type="AlphaFoldDB" id="W7AR22"/>
<dbReference type="InterPro" id="IPR029493">
    <property type="entry name" value="RecD2-like_HHH"/>
</dbReference>
<organism evidence="2 3">
    <name type="scientific">Listeria aquatica FSL S10-1188</name>
    <dbReference type="NCBI Taxonomy" id="1265818"/>
    <lineage>
        <taxon>Bacteria</taxon>
        <taxon>Bacillati</taxon>
        <taxon>Bacillota</taxon>
        <taxon>Bacilli</taxon>
        <taxon>Bacillales</taxon>
        <taxon>Listeriaceae</taxon>
        <taxon>Listeria</taxon>
    </lineage>
</organism>
<dbReference type="PATRIC" id="fig|1265818.5.peg.2300"/>
<dbReference type="Pfam" id="PF14490">
    <property type="entry name" value="HHH_RecD2"/>
    <property type="match status" value="1"/>
</dbReference>
<dbReference type="EMBL" id="AOCG01000012">
    <property type="protein sequence ID" value="EUJ17634.1"/>
    <property type="molecule type" value="Genomic_DNA"/>
</dbReference>
<dbReference type="STRING" id="1265818.MAQA_11451"/>
<sequence length="176" mass="20308">MIEDVKGIGFQRADELGRRLGLNGNHPDRIRAGLLFSLDTDSIRDGNVYSERDELIEKTRSLLMESAPEPVLQEEIDRELTALGDLDKVVMENTRIYLPSLYFAESGFAHHMKRIMKQTEYEEQFPESEFLLALGELEERIGVSYGNSQKEALKNSFNFSNASINWWTRDWENDSN</sequence>
<evidence type="ECO:0000313" key="3">
    <source>
        <dbReference type="Proteomes" id="UP000019246"/>
    </source>
</evidence>
<keyword evidence="2" id="KW-0547">Nucleotide-binding</keyword>
<reference evidence="2 3" key="1">
    <citation type="journal article" date="2014" name="Int. J. Syst. Evol. Microbiol.">
        <title>Listeria floridensis sp. nov., Listeria aquatica sp. nov., Listeria cornellensis sp. nov., Listeria riparia sp. nov. and Listeria grandensis sp. nov., from agricultural and natural environments.</title>
        <authorList>
            <person name="den Bakker H.C."/>
            <person name="Warchocki S."/>
            <person name="Wright E.M."/>
            <person name="Allred A.F."/>
            <person name="Ahlstrom C."/>
            <person name="Manuel C.S."/>
            <person name="Stasiewicz M.J."/>
            <person name="Burrell A."/>
            <person name="Roof S."/>
            <person name="Strawn L."/>
            <person name="Fortes E.D."/>
            <person name="Nightingale K.K."/>
            <person name="Kephart D."/>
            <person name="Wiedmann M."/>
        </authorList>
    </citation>
    <scope>NUCLEOTIDE SEQUENCE [LARGE SCALE GENOMIC DNA]</scope>
    <source>
        <strain evidence="2 3">FSL S10-1188</strain>
    </source>
</reference>
<gene>
    <name evidence="2" type="ORF">MAQA_11451</name>
</gene>
<keyword evidence="2" id="KW-0067">ATP-binding</keyword>
<evidence type="ECO:0000313" key="2">
    <source>
        <dbReference type="EMBL" id="EUJ17634.1"/>
    </source>
</evidence>
<comment type="caution">
    <text evidence="2">The sequence shown here is derived from an EMBL/GenBank/DDBJ whole genome shotgun (WGS) entry which is preliminary data.</text>
</comment>
<name>W7AR22_9LIST</name>
<keyword evidence="2" id="KW-0378">Hydrolase</keyword>
<protein>
    <submittedName>
        <fullName evidence="2">RecD/TraA family helicase</fullName>
    </submittedName>
</protein>
<feature type="domain" description="ATP-dependent RecD2 DNA helicase-like helix-hairpin-helix" evidence="1">
    <location>
        <begin position="1"/>
        <end position="49"/>
    </location>
</feature>
<dbReference type="Gene3D" id="1.10.10.2220">
    <property type="match status" value="1"/>
</dbReference>
<accession>W7AR22</accession>
<keyword evidence="2" id="KW-0347">Helicase</keyword>